<organism evidence="2">
    <name type="scientific">Salmonella enterica subsp. enterica serovar Javiana</name>
    <dbReference type="NCBI Taxonomy" id="363569"/>
    <lineage>
        <taxon>Bacteria</taxon>
        <taxon>Pseudomonadati</taxon>
        <taxon>Pseudomonadota</taxon>
        <taxon>Gammaproteobacteria</taxon>
        <taxon>Enterobacterales</taxon>
        <taxon>Enterobacteriaceae</taxon>
        <taxon>Salmonella</taxon>
    </lineage>
</organism>
<sequence>MPDNGVKAVPHLKHRCACKPDKRNAIRQIRTKWRGEVCRPDERNLIRRYHKITSSTPVCYQYWLTRRCC</sequence>
<protein>
    <submittedName>
        <fullName evidence="2">Uncharacterized protein</fullName>
    </submittedName>
</protein>
<evidence type="ECO:0000313" key="2">
    <source>
        <dbReference type="EMBL" id="HAE2550478.1"/>
    </source>
</evidence>
<dbReference type="EMBL" id="AAGVJG010000023">
    <property type="protein sequence ID" value="EBS3855359.1"/>
    <property type="molecule type" value="Genomic_DNA"/>
</dbReference>
<gene>
    <name evidence="1" type="ORF">DPP52_22020</name>
    <name evidence="2" type="ORF">G3331_004371</name>
</gene>
<proteinExistence type="predicted"/>
<comment type="caution">
    <text evidence="2">The sequence shown here is derived from an EMBL/GenBank/DDBJ whole genome shotgun (WGS) entry which is preliminary data.</text>
</comment>
<accession>A0A3V7PGX4</accession>
<reference evidence="1" key="2">
    <citation type="submission" date="2018-06" db="EMBL/GenBank/DDBJ databases">
        <authorList>
            <person name="Ashton P.M."/>
            <person name="Dallman T."/>
            <person name="Nair S."/>
            <person name="De Pinna E."/>
            <person name="Peters T."/>
            <person name="Grant K."/>
        </authorList>
    </citation>
    <scope>NUCLEOTIDE SEQUENCE</scope>
    <source>
        <strain evidence="1">313885</strain>
    </source>
</reference>
<name>A0A3V7PGX4_SALET</name>
<dbReference type="EMBL" id="DAARIH010000050">
    <property type="protein sequence ID" value="HAE2550478.1"/>
    <property type="molecule type" value="Genomic_DNA"/>
</dbReference>
<evidence type="ECO:0000313" key="1">
    <source>
        <dbReference type="EMBL" id="EBS3855359.1"/>
    </source>
</evidence>
<reference evidence="2" key="1">
    <citation type="journal article" date="2018" name="Genome Biol.">
        <title>SKESA: strategic k-mer extension for scrupulous assemblies.</title>
        <authorList>
            <person name="Souvorov A."/>
            <person name="Agarwala R."/>
            <person name="Lipman D.J."/>
        </authorList>
    </citation>
    <scope>NUCLEOTIDE SEQUENCE</scope>
    <source>
        <strain evidence="2">11-7312</strain>
    </source>
</reference>
<reference evidence="2" key="3">
    <citation type="submission" date="2018-07" db="EMBL/GenBank/DDBJ databases">
        <authorList>
            <consortium name="NCBI Pathogen Detection Project"/>
        </authorList>
    </citation>
    <scope>NUCLEOTIDE SEQUENCE</scope>
    <source>
        <strain evidence="2">11-7312</strain>
    </source>
</reference>
<dbReference type="AlphaFoldDB" id="A0A3V7PGX4"/>